<evidence type="ECO:0000256" key="1">
    <source>
        <dbReference type="SAM" id="MobiDB-lite"/>
    </source>
</evidence>
<evidence type="ECO:0000313" key="3">
    <source>
        <dbReference type="Proteomes" id="UP000789396"/>
    </source>
</evidence>
<organism evidence="2 3">
    <name type="scientific">Racocetra fulgida</name>
    <dbReference type="NCBI Taxonomy" id="60492"/>
    <lineage>
        <taxon>Eukaryota</taxon>
        <taxon>Fungi</taxon>
        <taxon>Fungi incertae sedis</taxon>
        <taxon>Mucoromycota</taxon>
        <taxon>Glomeromycotina</taxon>
        <taxon>Glomeromycetes</taxon>
        <taxon>Diversisporales</taxon>
        <taxon>Gigasporaceae</taxon>
        <taxon>Racocetra</taxon>
    </lineage>
</organism>
<proteinExistence type="predicted"/>
<dbReference type="Proteomes" id="UP000789396">
    <property type="component" value="Unassembled WGS sequence"/>
</dbReference>
<comment type="caution">
    <text evidence="2">The sequence shown here is derived from an EMBL/GenBank/DDBJ whole genome shotgun (WGS) entry which is preliminary data.</text>
</comment>
<feature type="region of interest" description="Disordered" evidence="1">
    <location>
        <begin position="91"/>
        <end position="130"/>
    </location>
</feature>
<reference evidence="2" key="1">
    <citation type="submission" date="2021-06" db="EMBL/GenBank/DDBJ databases">
        <authorList>
            <person name="Kallberg Y."/>
            <person name="Tangrot J."/>
            <person name="Rosling A."/>
        </authorList>
    </citation>
    <scope>NUCLEOTIDE SEQUENCE</scope>
    <source>
        <strain evidence="2">IN212</strain>
    </source>
</reference>
<sequence length="130" mass="14591">MKFPRQYRRLLQQKEGMEDGSKSSTQKIYGGSRLSGILSAQGSSMIPIDPTQFALPFVVDVIHLALQAIPQERLNQAKQALQQREARLAALRTLSTPPPTSKQERRNRKTLDPRLEFTRDATPKSPSPPP</sequence>
<dbReference type="OrthoDB" id="331600at2759"/>
<accession>A0A9N9HR20</accession>
<keyword evidence="3" id="KW-1185">Reference proteome</keyword>
<evidence type="ECO:0000313" key="2">
    <source>
        <dbReference type="EMBL" id="CAG8701512.1"/>
    </source>
</evidence>
<dbReference type="EMBL" id="CAJVPZ010020605">
    <property type="protein sequence ID" value="CAG8701512.1"/>
    <property type="molecule type" value="Genomic_DNA"/>
</dbReference>
<feature type="non-terminal residue" evidence="2">
    <location>
        <position position="130"/>
    </location>
</feature>
<dbReference type="AlphaFoldDB" id="A0A9N9HR20"/>
<name>A0A9N9HR20_9GLOM</name>
<protein>
    <submittedName>
        <fullName evidence="2">17213_t:CDS:1</fullName>
    </submittedName>
</protein>
<feature type="compositionally biased region" description="Basic and acidic residues" evidence="1">
    <location>
        <begin position="109"/>
        <end position="122"/>
    </location>
</feature>
<gene>
    <name evidence="2" type="ORF">RFULGI_LOCUS10429</name>
</gene>